<evidence type="ECO:0000313" key="2">
    <source>
        <dbReference type="Proteomes" id="UP001501585"/>
    </source>
</evidence>
<proteinExistence type="predicted"/>
<dbReference type="EMBL" id="BAAAPC010000002">
    <property type="protein sequence ID" value="GAA1982347.1"/>
    <property type="molecule type" value="Genomic_DNA"/>
</dbReference>
<reference evidence="1 2" key="1">
    <citation type="journal article" date="2019" name="Int. J. Syst. Evol. Microbiol.">
        <title>The Global Catalogue of Microorganisms (GCM) 10K type strain sequencing project: providing services to taxonomists for standard genome sequencing and annotation.</title>
        <authorList>
            <consortium name="The Broad Institute Genomics Platform"/>
            <consortium name="The Broad Institute Genome Sequencing Center for Infectious Disease"/>
            <person name="Wu L."/>
            <person name="Ma J."/>
        </authorList>
    </citation>
    <scope>NUCLEOTIDE SEQUENCE [LARGE SCALE GENOMIC DNA]</scope>
    <source>
        <strain evidence="1 2">JCM 15313</strain>
    </source>
</reference>
<protein>
    <submittedName>
        <fullName evidence="1">Uncharacterized protein</fullName>
    </submittedName>
</protein>
<evidence type="ECO:0000313" key="1">
    <source>
        <dbReference type="EMBL" id="GAA1982347.1"/>
    </source>
</evidence>
<accession>A0ABN2S9W8</accession>
<dbReference type="Proteomes" id="UP001501585">
    <property type="component" value="Unassembled WGS sequence"/>
</dbReference>
<sequence length="59" mass="6103">MTEPSPRPVARDSVAAPLPKTAANWARKGSSLMIPTKLLLEVAAGRQFEKAPDASGGAS</sequence>
<organism evidence="1 2">
    <name type="scientific">Nocardiopsis rhodophaea</name>
    <dbReference type="NCBI Taxonomy" id="280238"/>
    <lineage>
        <taxon>Bacteria</taxon>
        <taxon>Bacillati</taxon>
        <taxon>Actinomycetota</taxon>
        <taxon>Actinomycetes</taxon>
        <taxon>Streptosporangiales</taxon>
        <taxon>Nocardiopsidaceae</taxon>
        <taxon>Nocardiopsis</taxon>
    </lineage>
</organism>
<keyword evidence="2" id="KW-1185">Reference proteome</keyword>
<name>A0ABN2S9W8_9ACTN</name>
<comment type="caution">
    <text evidence="1">The sequence shown here is derived from an EMBL/GenBank/DDBJ whole genome shotgun (WGS) entry which is preliminary data.</text>
</comment>
<gene>
    <name evidence="1" type="ORF">GCM10009799_04320</name>
</gene>